<comment type="caution">
    <text evidence="2">The sequence shown here is derived from an EMBL/GenBank/DDBJ whole genome shotgun (WGS) entry which is preliminary data.</text>
</comment>
<name>A0AAD5TP33_9FUNG</name>
<feature type="compositionally biased region" description="Polar residues" evidence="1">
    <location>
        <begin position="492"/>
        <end position="503"/>
    </location>
</feature>
<feature type="region of interest" description="Disordered" evidence="1">
    <location>
        <begin position="146"/>
        <end position="177"/>
    </location>
</feature>
<feature type="region of interest" description="Disordered" evidence="1">
    <location>
        <begin position="348"/>
        <end position="388"/>
    </location>
</feature>
<feature type="compositionally biased region" description="Polar residues" evidence="1">
    <location>
        <begin position="219"/>
        <end position="240"/>
    </location>
</feature>
<protein>
    <submittedName>
        <fullName evidence="2">Uncharacterized protein</fullName>
    </submittedName>
</protein>
<feature type="compositionally biased region" description="Basic and acidic residues" evidence="1">
    <location>
        <begin position="48"/>
        <end position="57"/>
    </location>
</feature>
<feature type="compositionally biased region" description="Polar residues" evidence="1">
    <location>
        <begin position="797"/>
        <end position="821"/>
    </location>
</feature>
<feature type="compositionally biased region" description="Basic and acidic residues" evidence="1">
    <location>
        <begin position="473"/>
        <end position="491"/>
    </location>
</feature>
<sequence>MRKKRNDQNTRNFPSSTLQTATPVNLKGAEPAGQMASQHQQIHQYQHRQQEPNEHRVQRQQPQQQQPQRPTASLSQPALASSSPSHSTLSTSSSSLKKKAAAPGSTTASASTVPRTTLSYCNTDDLERLQKETERMEEQLRALRKTMAHSREQKAASGRNTVWRAGGQPGAKGAGSLSSYASDVLATKNAALQRSKYGGVVQEAEARMKKMSASLESAVPSSAQLTQQHPQYATASTSQKPSAVASPAVAAPAKDVPSVPVAGGPLPTTVRPGGGASAAAAASSPSRRASEMLPREYIHPQQDFSGRRASEIVGPPPTGLSANFTAAAGTGGPTSRPAARMWRVPSALGTNLGPPPPPSKSPTAAPGVNPYVALPPGTSRRSSELHHLSSLRRASAAYNEDGLPYRRDPNAAGPMPVVAVPPPTASADIEKDIAADAVAASKSDSAAAKPTNTPRLLDGTYDEASSHQAFQDALKEWRASKSKSENTDSSDKPQPQSRANGRQKSGDDSPEPLSALDNNARPTPPPLRARRATDASSSGSSTGLLPTAVAPSSSSASVAATRSRSGSLASFGQSFTNLAGSFVGEVLRRGASSMHLRSGAGAGSSAGGEKSAATAGADTPSSTPDMVPATAAGGRQVGPSSAPDVFATGAAAVSTQSTTDASASTERIAAARAAADAAFGHVPGSGGPAGLTYMERLLLERLRAGEKQQQQYPAVVGIEPAGPHSALPAALGADMDADEDDLEMGGPEWAAARGHQVLNVDTTPAVGAGVEEDPQQRPFDSDDGNADIVPVSAGAWPSSSQTSHSSLGRSRAGTVTSNPTSPLRGRSVVAAVVVEDVTGREDEAIMQAGRPVEVVSSEKSVVEEPDESAYTLPFYKGR</sequence>
<feature type="region of interest" description="Disordered" evidence="1">
    <location>
        <begin position="437"/>
        <end position="562"/>
    </location>
</feature>
<feature type="region of interest" description="Disordered" evidence="1">
    <location>
        <begin position="767"/>
        <end position="824"/>
    </location>
</feature>
<evidence type="ECO:0000313" key="2">
    <source>
        <dbReference type="EMBL" id="KAJ3182667.1"/>
    </source>
</evidence>
<feature type="compositionally biased region" description="Low complexity" evidence="1">
    <location>
        <begin position="534"/>
        <end position="562"/>
    </location>
</feature>
<keyword evidence="3" id="KW-1185">Reference proteome</keyword>
<evidence type="ECO:0000313" key="3">
    <source>
        <dbReference type="Proteomes" id="UP001212152"/>
    </source>
</evidence>
<feature type="compositionally biased region" description="Polar residues" evidence="1">
    <location>
        <begin position="9"/>
        <end position="23"/>
    </location>
</feature>
<feature type="region of interest" description="Disordered" evidence="1">
    <location>
        <begin position="1"/>
        <end position="116"/>
    </location>
</feature>
<feature type="compositionally biased region" description="Low complexity" evidence="1">
    <location>
        <begin position="59"/>
        <end position="112"/>
    </location>
</feature>
<evidence type="ECO:0000256" key="1">
    <source>
        <dbReference type="SAM" id="MobiDB-lite"/>
    </source>
</evidence>
<feature type="compositionally biased region" description="Low complexity" evidence="1">
    <location>
        <begin position="437"/>
        <end position="449"/>
    </location>
</feature>
<proteinExistence type="predicted"/>
<feature type="region of interest" description="Disordered" evidence="1">
    <location>
        <begin position="596"/>
        <end position="643"/>
    </location>
</feature>
<dbReference type="Proteomes" id="UP001212152">
    <property type="component" value="Unassembled WGS sequence"/>
</dbReference>
<organism evidence="2 3">
    <name type="scientific">Geranomyces variabilis</name>
    <dbReference type="NCBI Taxonomy" id="109894"/>
    <lineage>
        <taxon>Eukaryota</taxon>
        <taxon>Fungi</taxon>
        <taxon>Fungi incertae sedis</taxon>
        <taxon>Chytridiomycota</taxon>
        <taxon>Chytridiomycota incertae sedis</taxon>
        <taxon>Chytridiomycetes</taxon>
        <taxon>Spizellomycetales</taxon>
        <taxon>Powellomycetaceae</taxon>
        <taxon>Geranomyces</taxon>
    </lineage>
</organism>
<feature type="compositionally biased region" description="Low complexity" evidence="1">
    <location>
        <begin position="241"/>
        <end position="262"/>
    </location>
</feature>
<gene>
    <name evidence="2" type="ORF">HDU87_008006</name>
</gene>
<dbReference type="EMBL" id="JADGJQ010000008">
    <property type="protein sequence ID" value="KAJ3182667.1"/>
    <property type="molecule type" value="Genomic_DNA"/>
</dbReference>
<dbReference type="AlphaFoldDB" id="A0AAD5TP33"/>
<feature type="compositionally biased region" description="Low complexity" evidence="1">
    <location>
        <begin position="277"/>
        <end position="287"/>
    </location>
</feature>
<feature type="compositionally biased region" description="Low complexity" evidence="1">
    <location>
        <begin position="607"/>
        <end position="617"/>
    </location>
</feature>
<accession>A0AAD5TP33</accession>
<reference evidence="2" key="1">
    <citation type="submission" date="2020-05" db="EMBL/GenBank/DDBJ databases">
        <title>Phylogenomic resolution of chytrid fungi.</title>
        <authorList>
            <person name="Stajich J.E."/>
            <person name="Amses K."/>
            <person name="Simmons R."/>
            <person name="Seto K."/>
            <person name="Myers J."/>
            <person name="Bonds A."/>
            <person name="Quandt C.A."/>
            <person name="Barry K."/>
            <person name="Liu P."/>
            <person name="Grigoriev I."/>
            <person name="Longcore J.E."/>
            <person name="James T.Y."/>
        </authorList>
    </citation>
    <scope>NUCLEOTIDE SEQUENCE</scope>
    <source>
        <strain evidence="2">JEL0379</strain>
    </source>
</reference>
<feature type="region of interest" description="Disordered" evidence="1">
    <location>
        <begin position="212"/>
        <end position="290"/>
    </location>
</feature>
<feature type="region of interest" description="Disordered" evidence="1">
    <location>
        <begin position="401"/>
        <end position="424"/>
    </location>
</feature>